<dbReference type="CDD" id="cd00397">
    <property type="entry name" value="DNA_BRE_C"/>
    <property type="match status" value="1"/>
</dbReference>
<evidence type="ECO:0000259" key="2">
    <source>
        <dbReference type="PROSITE" id="PS51898"/>
    </source>
</evidence>
<evidence type="ECO:0000313" key="3">
    <source>
        <dbReference type="EMBL" id="AWL27682.1"/>
    </source>
</evidence>
<dbReference type="InterPro" id="IPR013762">
    <property type="entry name" value="Integrase-like_cat_sf"/>
</dbReference>
<protein>
    <submittedName>
        <fullName evidence="3">Site-specific integrase</fullName>
    </submittedName>
</protein>
<dbReference type="GO" id="GO:0003677">
    <property type="term" value="F:DNA binding"/>
    <property type="evidence" value="ECO:0007669"/>
    <property type="project" value="InterPro"/>
</dbReference>
<gene>
    <name evidence="3" type="ORF">DJ533_03285</name>
</gene>
<dbReference type="KEGG" id="adv:DJ533_03285"/>
<keyword evidence="4" id="KW-1185">Reference proteome</keyword>
<dbReference type="STRING" id="1871111.GCA_001704615_02109"/>
<keyword evidence="1" id="KW-0233">DNA recombination</keyword>
<dbReference type="SUPFAM" id="SSF56349">
    <property type="entry name" value="DNA breaking-rejoining enzymes"/>
    <property type="match status" value="1"/>
</dbReference>
<dbReference type="NCBIfam" id="NF041502">
    <property type="entry name" value="integrase_1"/>
    <property type="match status" value="1"/>
</dbReference>
<dbReference type="PROSITE" id="PS51898">
    <property type="entry name" value="TYR_RECOMBINASE"/>
    <property type="match status" value="1"/>
</dbReference>
<dbReference type="InterPro" id="IPR011010">
    <property type="entry name" value="DNA_brk_join_enz"/>
</dbReference>
<reference evidence="3" key="1">
    <citation type="submission" date="2019-08" db="EMBL/GenBank/DDBJ databases">
        <title>The complete genome of Acinetobacter defluvii strain WCHAD010030.</title>
        <authorList>
            <person name="Hu Y."/>
            <person name="Qin J."/>
            <person name="Feng Y."/>
            <person name="Zong Z."/>
        </authorList>
    </citation>
    <scope>NUCLEOTIDE SEQUENCE</scope>
    <source>
        <strain evidence="3">WCHA30</strain>
    </source>
</reference>
<dbReference type="InterPro" id="IPR048120">
    <property type="entry name" value="Integrase-like"/>
</dbReference>
<name>A0A2S2FBK4_9GAMM</name>
<feature type="domain" description="Tyr recombinase" evidence="2">
    <location>
        <begin position="167"/>
        <end position="401"/>
    </location>
</feature>
<evidence type="ECO:0000313" key="4">
    <source>
        <dbReference type="Proteomes" id="UP000245977"/>
    </source>
</evidence>
<dbReference type="RefSeq" id="WP_065993196.1">
    <property type="nucleotide sequence ID" value="NZ_CP029397.2"/>
</dbReference>
<dbReference type="OrthoDB" id="8368662at2"/>
<organism evidence="3 4">
    <name type="scientific">Acinetobacter defluvii</name>
    <dbReference type="NCBI Taxonomy" id="1871111"/>
    <lineage>
        <taxon>Bacteria</taxon>
        <taxon>Pseudomonadati</taxon>
        <taxon>Pseudomonadota</taxon>
        <taxon>Gammaproteobacteria</taxon>
        <taxon>Moraxellales</taxon>
        <taxon>Moraxellaceae</taxon>
        <taxon>Acinetobacter</taxon>
    </lineage>
</organism>
<dbReference type="Gene3D" id="1.10.443.10">
    <property type="entry name" value="Intergrase catalytic core"/>
    <property type="match status" value="1"/>
</dbReference>
<dbReference type="GO" id="GO:0006310">
    <property type="term" value="P:DNA recombination"/>
    <property type="evidence" value="ECO:0007669"/>
    <property type="project" value="UniProtKB-KW"/>
</dbReference>
<sequence>MESIKISSNASSLSIHNTEKLLSRNGYEFNYHDERWVVSKVCAVNFNWIYSVLEFKFHENYKRVLLHYVQNNSAGYAKAINHYTKLFFQFCANADGRLISLVSGRHVINYYSSLAPNKKHNIAQVLTFLKKWHEFGYEGINTDVLEVIKELRVKNAEKGKAVRLLCPYEGPLSDLEYEGLYSGLSKEFEEGKISLKEMVIAKLFLATGRRPIQIANLKVKDFVGVTVIDGNKFDLLRVPKVKQRDIWRKKFSDYALSPDLGHLLRTYICDLEVKAKSLIPISNFDLDMLPLFPSWEKIDIHIKENGCSSMNEYLETDLFHATADHLRDILNKVVSHIGLVSERTGEPIKIFPLRLRRTLASRAAREGYGLLIIARLLDHADTQSAHIYTENTPEHLTSLDKALAMQLAPIAQAFAGTLVIHEKYANRGNEISSRIMNRDTGEGVGTCGTHSFCSALAPIACYTCYHFQPWLDGPHEAILESLIAKRKEILARTQDKTIASVNDRTIFAVSQVVELCNERKLALKNCNSGVSDE</sequence>
<evidence type="ECO:0000256" key="1">
    <source>
        <dbReference type="ARBA" id="ARBA00023172"/>
    </source>
</evidence>
<dbReference type="InterPro" id="IPR002104">
    <property type="entry name" value="Integrase_catalytic"/>
</dbReference>
<accession>A0A2S2FBK4</accession>
<dbReference type="AlphaFoldDB" id="A0A2S2FBK4"/>
<dbReference type="GO" id="GO:0015074">
    <property type="term" value="P:DNA integration"/>
    <property type="evidence" value="ECO:0007669"/>
    <property type="project" value="InterPro"/>
</dbReference>
<dbReference type="EMBL" id="CP029397">
    <property type="protein sequence ID" value="AWL27682.1"/>
    <property type="molecule type" value="Genomic_DNA"/>
</dbReference>
<dbReference type="Proteomes" id="UP000245977">
    <property type="component" value="Chromosome"/>
</dbReference>
<proteinExistence type="predicted"/>